<dbReference type="EMBL" id="SMFN01000021">
    <property type="protein sequence ID" value="TDE01360.1"/>
    <property type="molecule type" value="Genomic_DNA"/>
</dbReference>
<comment type="caution">
    <text evidence="1">The sequence shown here is derived from an EMBL/GenBank/DDBJ whole genome shotgun (WGS) entry which is preliminary data.</text>
</comment>
<dbReference type="Proteomes" id="UP000294644">
    <property type="component" value="Unassembled WGS sequence"/>
</dbReference>
<gene>
    <name evidence="1" type="ORF">E0F91_14630</name>
</gene>
<evidence type="ECO:0000313" key="2">
    <source>
        <dbReference type="Proteomes" id="UP000294644"/>
    </source>
</evidence>
<keyword evidence="2" id="KW-1185">Reference proteome</keyword>
<accession>A0A4R5CPX3</accession>
<dbReference type="RefSeq" id="WP_132067193.1">
    <property type="nucleotide sequence ID" value="NZ_SMFN01000021.1"/>
</dbReference>
<organism evidence="1 2">
    <name type="scientific">Flavobacterium sandaracinum</name>
    <dbReference type="NCBI Taxonomy" id="2541733"/>
    <lineage>
        <taxon>Bacteria</taxon>
        <taxon>Pseudomonadati</taxon>
        <taxon>Bacteroidota</taxon>
        <taxon>Flavobacteriia</taxon>
        <taxon>Flavobacteriales</taxon>
        <taxon>Flavobacteriaceae</taxon>
        <taxon>Flavobacterium</taxon>
    </lineage>
</organism>
<name>A0A4R5CPX3_9FLAO</name>
<protein>
    <submittedName>
        <fullName evidence="1">Uncharacterized protein</fullName>
    </submittedName>
</protein>
<proteinExistence type="predicted"/>
<dbReference type="AlphaFoldDB" id="A0A4R5CPX3"/>
<sequence>MLFFSCTSYEKIGNFKYKVKTERVNTGDYEGMVETIKSFHDRNDGEFLVGYVIKSQKLHFETKKDTQYSNGKLKYDRLNRLIICTEIFKNGYELFQKTDSIQRIFKQENNGKIVLIEYSRFKNGAKLIE</sequence>
<dbReference type="OrthoDB" id="2846443at2"/>
<reference evidence="1 2" key="1">
    <citation type="submission" date="2019-03" db="EMBL/GenBank/DDBJ databases">
        <title>Flavobacterium LB-D12 sp. nov., isolated from arctic soil.</title>
        <authorList>
            <person name="Chaudhary D.K."/>
        </authorList>
    </citation>
    <scope>NUCLEOTIDE SEQUENCE [LARGE SCALE GENOMIC DNA]</scope>
    <source>
        <strain evidence="1 2">LB-D12</strain>
    </source>
</reference>
<evidence type="ECO:0000313" key="1">
    <source>
        <dbReference type="EMBL" id="TDE01360.1"/>
    </source>
</evidence>